<proteinExistence type="predicted"/>
<organism evidence="1">
    <name type="scientific">viral metagenome</name>
    <dbReference type="NCBI Taxonomy" id="1070528"/>
    <lineage>
        <taxon>unclassified sequences</taxon>
        <taxon>metagenomes</taxon>
        <taxon>organismal metagenomes</taxon>
    </lineage>
</organism>
<protein>
    <submittedName>
        <fullName evidence="1">Uncharacterized protein</fullName>
    </submittedName>
</protein>
<dbReference type="SUPFAM" id="SSF55945">
    <property type="entry name" value="TATA-box binding protein-like"/>
    <property type="match status" value="1"/>
</dbReference>
<dbReference type="AlphaFoldDB" id="A0A6C0KAY0"/>
<name>A0A6C0KAY0_9ZZZZ</name>
<dbReference type="EMBL" id="MN740842">
    <property type="protein sequence ID" value="QHU14553.1"/>
    <property type="molecule type" value="Genomic_DNA"/>
</dbReference>
<dbReference type="InterPro" id="IPR012295">
    <property type="entry name" value="TBP_dom_sf"/>
</dbReference>
<reference evidence="1" key="1">
    <citation type="journal article" date="2020" name="Nature">
        <title>Giant virus diversity and host interactions through global metagenomics.</title>
        <authorList>
            <person name="Schulz F."/>
            <person name="Roux S."/>
            <person name="Paez-Espino D."/>
            <person name="Jungbluth S."/>
            <person name="Walsh D.A."/>
            <person name="Denef V.J."/>
            <person name="McMahon K.D."/>
            <person name="Konstantinidis K.T."/>
            <person name="Eloe-Fadrosh E.A."/>
            <person name="Kyrpides N.C."/>
            <person name="Woyke T."/>
        </authorList>
    </citation>
    <scope>NUCLEOTIDE SEQUENCE</scope>
    <source>
        <strain evidence="1">GVMAG-S-1102113-118</strain>
    </source>
</reference>
<sequence length="336" mass="37836">MDISKFKLRRFVDRERWERDARIVERSRNIGSFTIDNETDIRPSKLQLNTITMVAEVNVSFDLDAIVAWLGTLGLPEGAVTCPAKRESKKTSNIAKSSTEKVAKRTDFYNSLTWRFIVVDGDGAMNLAVKIFPNGRLHITGLRSIKACSAVPHVVMRYLADIGGATKGKDSAPPGVVSTQTHMIHTSFHLFNHSTDYVIKQKELSRLLLEKYRFENDSFVRSAEFNPSRHAGINIKWISKENQVGIDPDDTKKPAGQISIFVFESGATIITGGKEISDYKPVCKWLIKVLNENKSVVVLAKEWQKKKKKKYSKKPNVDNFKPLFNGAYGSRGKLVD</sequence>
<accession>A0A6C0KAY0</accession>
<dbReference type="Gene3D" id="3.30.310.10">
    <property type="entry name" value="TATA-Binding Protein"/>
    <property type="match status" value="1"/>
</dbReference>
<evidence type="ECO:0000313" key="1">
    <source>
        <dbReference type="EMBL" id="QHU14553.1"/>
    </source>
</evidence>